<organism evidence="1">
    <name type="scientific">marine sediment metagenome</name>
    <dbReference type="NCBI Taxonomy" id="412755"/>
    <lineage>
        <taxon>unclassified sequences</taxon>
        <taxon>metagenomes</taxon>
        <taxon>ecological metagenomes</taxon>
    </lineage>
</organism>
<evidence type="ECO:0000313" key="1">
    <source>
        <dbReference type="EMBL" id="KKL15729.1"/>
    </source>
</evidence>
<dbReference type="AlphaFoldDB" id="A0A0F9B1F7"/>
<accession>A0A0F9B1F7</accession>
<reference evidence="1" key="1">
    <citation type="journal article" date="2015" name="Nature">
        <title>Complex archaea that bridge the gap between prokaryotes and eukaryotes.</title>
        <authorList>
            <person name="Spang A."/>
            <person name="Saw J.H."/>
            <person name="Jorgensen S.L."/>
            <person name="Zaremba-Niedzwiedzka K."/>
            <person name="Martijn J."/>
            <person name="Lind A.E."/>
            <person name="van Eijk R."/>
            <person name="Schleper C."/>
            <person name="Guy L."/>
            <person name="Ettema T.J."/>
        </authorList>
    </citation>
    <scope>NUCLEOTIDE SEQUENCE</scope>
</reference>
<comment type="caution">
    <text evidence="1">The sequence shown here is derived from an EMBL/GenBank/DDBJ whole genome shotgun (WGS) entry which is preliminary data.</text>
</comment>
<name>A0A0F9B1F7_9ZZZZ</name>
<gene>
    <name evidence="1" type="ORF">LCGC14_2502670</name>
</gene>
<sequence length="103" mass="10858">MATISLTAARGRDIAGVRRRTIGQYTGPASYVTGGEAIAAGDVGMGVLEFFDFELATDGSSWRGIMYDHATGKAFWVVLSSGNQVANAVDLSAFNARFEAVGY</sequence>
<proteinExistence type="predicted"/>
<protein>
    <submittedName>
        <fullName evidence="1">Uncharacterized protein</fullName>
    </submittedName>
</protein>
<dbReference type="EMBL" id="LAZR01039953">
    <property type="protein sequence ID" value="KKL15729.1"/>
    <property type="molecule type" value="Genomic_DNA"/>
</dbReference>